<sequence>MKKRLASIAAAVGLVALAVPATANAQVPDPLPDESIAQVATDAGVFETLLTAATAAGLDGALADCSAGPFTVFAPTDDAFAAVPEDLLTAALGDPDGLLTDILNYHIVPGIVPATDVLAADTLTTALGADLVVDGDAATLNGTVNITGTDNFACNGVVHIIDAVLVPELPSIATIATDSGFDTLVAALGAAGLAETFADCAEGPFTVFAPTDEAFAAALEALGLTAEELLGNTELLTTVLQYHVVPGIVGSAEVVGSTSLETLQGESIAVNETELNGSVNIVSTDNWACNGVVHAIDGVLLPPSLTPDPAPTTVPTPTAPPGGDLPPTGNNSVLALVAGMLVLAGGGLLLARRRPTA</sequence>
<proteinExistence type="predicted"/>
<dbReference type="PANTHER" id="PTHR10900">
    <property type="entry name" value="PERIOSTIN-RELATED"/>
    <property type="match status" value="1"/>
</dbReference>
<evidence type="ECO:0000256" key="5">
    <source>
        <dbReference type="SAM" id="MobiDB-lite"/>
    </source>
</evidence>
<feature type="chain" id="PRO_5020812009" evidence="7">
    <location>
        <begin position="26"/>
        <end position="357"/>
    </location>
</feature>
<dbReference type="SUPFAM" id="SSF82153">
    <property type="entry name" value="FAS1 domain"/>
    <property type="match status" value="2"/>
</dbReference>
<dbReference type="InterPro" id="IPR019931">
    <property type="entry name" value="LPXTG_anchor"/>
</dbReference>
<feature type="domain" description="FAS1" evidence="8">
    <location>
        <begin position="33"/>
        <end position="165"/>
    </location>
</feature>
<dbReference type="Gene3D" id="2.30.180.10">
    <property type="entry name" value="FAS1 domain"/>
    <property type="match status" value="2"/>
</dbReference>
<evidence type="ECO:0000256" key="2">
    <source>
        <dbReference type="ARBA" id="ARBA00022525"/>
    </source>
</evidence>
<dbReference type="RefSeq" id="WP_133867341.1">
    <property type="nucleotide sequence ID" value="NZ_SOAU01000001.1"/>
</dbReference>
<evidence type="ECO:0000256" key="6">
    <source>
        <dbReference type="SAM" id="Phobius"/>
    </source>
</evidence>
<feature type="compositionally biased region" description="Pro residues" evidence="5">
    <location>
        <begin position="304"/>
        <end position="324"/>
    </location>
</feature>
<feature type="domain" description="FAS1" evidence="8">
    <location>
        <begin position="168"/>
        <end position="300"/>
    </location>
</feature>
<dbReference type="PANTHER" id="PTHR10900:SF77">
    <property type="entry name" value="FI19380P1"/>
    <property type="match status" value="1"/>
</dbReference>
<protein>
    <submittedName>
        <fullName evidence="9">LPXTG-motif cell wall-anchored protein</fullName>
    </submittedName>
</protein>
<dbReference type="OrthoDB" id="9800666at2"/>
<evidence type="ECO:0000256" key="7">
    <source>
        <dbReference type="SAM" id="SignalP"/>
    </source>
</evidence>
<evidence type="ECO:0000256" key="1">
    <source>
        <dbReference type="ARBA" id="ARBA00022512"/>
    </source>
</evidence>
<dbReference type="Pfam" id="PF00746">
    <property type="entry name" value="Gram_pos_anchor"/>
    <property type="match status" value="1"/>
</dbReference>
<keyword evidence="6" id="KW-0812">Transmembrane</keyword>
<dbReference type="InterPro" id="IPR050904">
    <property type="entry name" value="Adhesion/Biosynth-related"/>
</dbReference>
<dbReference type="NCBIfam" id="TIGR01167">
    <property type="entry name" value="LPXTG_anchor"/>
    <property type="match status" value="1"/>
</dbReference>
<comment type="caution">
    <text evidence="9">The sequence shown here is derived from an EMBL/GenBank/DDBJ whole genome shotgun (WGS) entry which is preliminary data.</text>
</comment>
<evidence type="ECO:0000313" key="10">
    <source>
        <dbReference type="Proteomes" id="UP000294558"/>
    </source>
</evidence>
<reference evidence="9 10" key="1">
    <citation type="submission" date="2019-03" db="EMBL/GenBank/DDBJ databases">
        <title>Sequencing the genomes of 1000 actinobacteria strains.</title>
        <authorList>
            <person name="Klenk H.-P."/>
        </authorList>
    </citation>
    <scope>NUCLEOTIDE SEQUENCE [LARGE SCALE GENOMIC DNA]</scope>
    <source>
        <strain evidence="9 10">DSM 18936</strain>
    </source>
</reference>
<keyword evidence="4" id="KW-0572">Peptidoglycan-anchor</keyword>
<dbReference type="InterPro" id="IPR036378">
    <property type="entry name" value="FAS1_dom_sf"/>
</dbReference>
<dbReference type="PROSITE" id="PS50213">
    <property type="entry name" value="FAS1"/>
    <property type="match status" value="2"/>
</dbReference>
<keyword evidence="3 7" id="KW-0732">Signal</keyword>
<organism evidence="9 10">
    <name type="scientific">Ilumatobacter fluminis</name>
    <dbReference type="NCBI Taxonomy" id="467091"/>
    <lineage>
        <taxon>Bacteria</taxon>
        <taxon>Bacillati</taxon>
        <taxon>Actinomycetota</taxon>
        <taxon>Acidimicrobiia</taxon>
        <taxon>Acidimicrobiales</taxon>
        <taxon>Ilumatobacteraceae</taxon>
        <taxon>Ilumatobacter</taxon>
    </lineage>
</organism>
<dbReference type="Proteomes" id="UP000294558">
    <property type="component" value="Unassembled WGS sequence"/>
</dbReference>
<evidence type="ECO:0000259" key="8">
    <source>
        <dbReference type="PROSITE" id="PS50213"/>
    </source>
</evidence>
<evidence type="ECO:0000256" key="4">
    <source>
        <dbReference type="ARBA" id="ARBA00023088"/>
    </source>
</evidence>
<dbReference type="Pfam" id="PF02469">
    <property type="entry name" value="Fasciclin"/>
    <property type="match status" value="2"/>
</dbReference>
<dbReference type="InterPro" id="IPR000782">
    <property type="entry name" value="FAS1_domain"/>
</dbReference>
<keyword evidence="6" id="KW-0472">Membrane</keyword>
<keyword evidence="1" id="KW-0134">Cell wall</keyword>
<dbReference type="SMART" id="SM00554">
    <property type="entry name" value="FAS1"/>
    <property type="match status" value="2"/>
</dbReference>
<feature type="signal peptide" evidence="7">
    <location>
        <begin position="1"/>
        <end position="25"/>
    </location>
</feature>
<keyword evidence="10" id="KW-1185">Reference proteome</keyword>
<feature type="transmembrane region" description="Helical" evidence="6">
    <location>
        <begin position="333"/>
        <end position="351"/>
    </location>
</feature>
<dbReference type="GO" id="GO:0005615">
    <property type="term" value="C:extracellular space"/>
    <property type="evidence" value="ECO:0007669"/>
    <property type="project" value="TreeGrafter"/>
</dbReference>
<gene>
    <name evidence="9" type="ORF">BDK89_0384</name>
</gene>
<evidence type="ECO:0000313" key="9">
    <source>
        <dbReference type="EMBL" id="TDT14827.1"/>
    </source>
</evidence>
<accession>A0A4R7HV32</accession>
<dbReference type="FunFam" id="2.30.180.10:FF:000032">
    <property type="entry name" value="Fasciclin domain-containing protein, putative"/>
    <property type="match status" value="2"/>
</dbReference>
<keyword evidence="6" id="KW-1133">Transmembrane helix</keyword>
<name>A0A4R7HV32_9ACTN</name>
<keyword evidence="2" id="KW-0964">Secreted</keyword>
<evidence type="ECO:0000256" key="3">
    <source>
        <dbReference type="ARBA" id="ARBA00022729"/>
    </source>
</evidence>
<dbReference type="EMBL" id="SOAU01000001">
    <property type="protein sequence ID" value="TDT14827.1"/>
    <property type="molecule type" value="Genomic_DNA"/>
</dbReference>
<feature type="region of interest" description="Disordered" evidence="5">
    <location>
        <begin position="304"/>
        <end position="327"/>
    </location>
</feature>
<dbReference type="AlphaFoldDB" id="A0A4R7HV32"/>